<dbReference type="PROSITE" id="PS51257">
    <property type="entry name" value="PROKAR_LIPOPROTEIN"/>
    <property type="match status" value="1"/>
</dbReference>
<evidence type="ECO:0000313" key="2">
    <source>
        <dbReference type="EMBL" id="MCY6959209.1"/>
    </source>
</evidence>
<evidence type="ECO:0000313" key="3">
    <source>
        <dbReference type="Proteomes" id="UP001144612"/>
    </source>
</evidence>
<comment type="caution">
    <text evidence="2">The sequence shown here is derived from an EMBL/GenBank/DDBJ whole genome shotgun (WGS) entry which is preliminary data.</text>
</comment>
<dbReference type="Pfam" id="PF26353">
    <property type="entry name" value="YhfM"/>
    <property type="match status" value="1"/>
</dbReference>
<proteinExistence type="predicted"/>
<gene>
    <name evidence="2" type="ORF">OW729_11395</name>
</gene>
<name>A0ABT4DDX5_9CLOT</name>
<keyword evidence="3" id="KW-1185">Reference proteome</keyword>
<organism evidence="2 3">
    <name type="scientific">Clostridium brassicae</name>
    <dbReference type="NCBI Taxonomy" id="2999072"/>
    <lineage>
        <taxon>Bacteria</taxon>
        <taxon>Bacillati</taxon>
        <taxon>Bacillota</taxon>
        <taxon>Clostridia</taxon>
        <taxon>Eubacteriales</taxon>
        <taxon>Clostridiaceae</taxon>
        <taxon>Clostridium</taxon>
    </lineage>
</organism>
<dbReference type="RefSeq" id="WP_268061632.1">
    <property type="nucleotide sequence ID" value="NZ_JAPQFJ010000011.1"/>
</dbReference>
<feature type="domain" description="YhfM-like" evidence="1">
    <location>
        <begin position="45"/>
        <end position="144"/>
    </location>
</feature>
<reference evidence="2" key="1">
    <citation type="submission" date="2022-12" db="EMBL/GenBank/DDBJ databases">
        <title>Clostridium sp. nov., isolated from industrial wastewater.</title>
        <authorList>
            <person name="Jiayan W."/>
        </authorList>
    </citation>
    <scope>NUCLEOTIDE SEQUENCE</scope>
    <source>
        <strain evidence="2">ZC22-4</strain>
    </source>
</reference>
<protein>
    <recommendedName>
        <fullName evidence="1">YhfM-like domain-containing protein</fullName>
    </recommendedName>
</protein>
<dbReference type="InterPro" id="IPR058780">
    <property type="entry name" value="YhfM-like_dom"/>
</dbReference>
<dbReference type="Proteomes" id="UP001144612">
    <property type="component" value="Unassembled WGS sequence"/>
</dbReference>
<evidence type="ECO:0000259" key="1">
    <source>
        <dbReference type="Pfam" id="PF26353"/>
    </source>
</evidence>
<dbReference type="EMBL" id="JAPQFJ010000011">
    <property type="protein sequence ID" value="MCY6959209.1"/>
    <property type="molecule type" value="Genomic_DNA"/>
</dbReference>
<sequence>MNKKFKTILVLVAIIFNTTFLGCSKIDAFKVKLGMQNKDFEYIKQGKINKVIIQNIRDKGFTFIVTDKKSIQDLYNILSLGKEVSKKTSLEPDYNIELYESIDKVHKFKYVAGLDKSDAGNLYSDGKVYIVSKRLDDDILKNFLNLRIPKEFKDVYYGSMLKALEDYSKDLSADQKIGIDINDEEGAKFVLTTDIEEFKEQLSKNAEIIKNDERDKYEITMDILTEGYKDDLYKCIITFFNKKTKKEVKYYFVNKYDFNSWDFNMSKGEKPKDF</sequence>
<accession>A0ABT4DDX5</accession>